<evidence type="ECO:0000256" key="1">
    <source>
        <dbReference type="ARBA" id="ARBA00006484"/>
    </source>
</evidence>
<dbReference type="InterPro" id="IPR020904">
    <property type="entry name" value="Sc_DH/Rdtase_CS"/>
</dbReference>
<dbReference type="SUPFAM" id="SSF51735">
    <property type="entry name" value="NAD(P)-binding Rossmann-fold domains"/>
    <property type="match status" value="1"/>
</dbReference>
<keyword evidence="5" id="KW-1185">Reference proteome</keyword>
<dbReference type="RefSeq" id="XP_058312058.1">
    <property type="nucleotide sequence ID" value="XM_058449714.1"/>
</dbReference>
<comment type="caution">
    <text evidence="4">The sequence shown here is derived from an EMBL/GenBank/DDBJ whole genome shotgun (WGS) entry which is preliminary data.</text>
</comment>
<name>A0A9W9TC54_9EURO</name>
<evidence type="ECO:0000256" key="3">
    <source>
        <dbReference type="ARBA" id="ARBA00023002"/>
    </source>
</evidence>
<dbReference type="PANTHER" id="PTHR43669:SF15">
    <property type="entry name" value="OXIDOREDUCTASE, SHORT-CHAIN DEHYDROGENASE_REDUCTASE FAMILY (AFU_ORTHOLOGUE AFUA_1G01330)"/>
    <property type="match status" value="1"/>
</dbReference>
<dbReference type="InterPro" id="IPR002347">
    <property type="entry name" value="SDR_fam"/>
</dbReference>
<reference evidence="4" key="1">
    <citation type="submission" date="2022-12" db="EMBL/GenBank/DDBJ databases">
        <authorList>
            <person name="Petersen C."/>
        </authorList>
    </citation>
    <scope>NUCLEOTIDE SEQUENCE</scope>
    <source>
        <strain evidence="4">IBT 15544</strain>
    </source>
</reference>
<reference evidence="4" key="2">
    <citation type="journal article" date="2023" name="IMA Fungus">
        <title>Comparative genomic study of the Penicillium genus elucidates a diverse pangenome and 15 lateral gene transfer events.</title>
        <authorList>
            <person name="Petersen C."/>
            <person name="Sorensen T."/>
            <person name="Nielsen M.R."/>
            <person name="Sondergaard T.E."/>
            <person name="Sorensen J.L."/>
            <person name="Fitzpatrick D.A."/>
            <person name="Frisvad J.C."/>
            <person name="Nielsen K.L."/>
        </authorList>
    </citation>
    <scope>NUCLEOTIDE SEQUENCE</scope>
    <source>
        <strain evidence="4">IBT 15544</strain>
    </source>
</reference>
<evidence type="ECO:0000313" key="4">
    <source>
        <dbReference type="EMBL" id="KAJ5216245.1"/>
    </source>
</evidence>
<accession>A0A9W9TC54</accession>
<comment type="similarity">
    <text evidence="1">Belongs to the short-chain dehydrogenases/reductases (SDR) family.</text>
</comment>
<dbReference type="PROSITE" id="PS00061">
    <property type="entry name" value="ADH_SHORT"/>
    <property type="match status" value="1"/>
</dbReference>
<dbReference type="GeneID" id="83177015"/>
<evidence type="ECO:0000313" key="5">
    <source>
        <dbReference type="Proteomes" id="UP001150904"/>
    </source>
</evidence>
<sequence length="263" mass="29169">MINFPYKHVLLIGATSGIGHAMAIKMLEHNIQVTAVGRRQERLDAWVQENGTNKAHGVIFDIGKLDAIPQFVAEVTSQYPDIDCVFINAGFQRATDFTSPQTVDLPMYHQIMYINYTAAVTLASAFLPFLSGKTTAAVRNSTESNLAIVPAVSLPGYCASKAALNTFAMCLRAQLREAKSNVNVIEVFPPAVQTELHDYMGVEKGRQMGMPLKEFTDKAWEGLVQGDDEVYVGCIPPEDRFFSIARQRRSACEDFAQSMRKMH</sequence>
<keyword evidence="2" id="KW-0521">NADP</keyword>
<dbReference type="Pfam" id="PF00106">
    <property type="entry name" value="adh_short"/>
    <property type="match status" value="1"/>
</dbReference>
<dbReference type="InterPro" id="IPR036291">
    <property type="entry name" value="NAD(P)-bd_dom_sf"/>
</dbReference>
<gene>
    <name evidence="4" type="ORF">N7498_002652</name>
</gene>
<dbReference type="PANTHER" id="PTHR43669">
    <property type="entry name" value="5-KETO-D-GLUCONATE 5-REDUCTASE"/>
    <property type="match status" value="1"/>
</dbReference>
<dbReference type="Proteomes" id="UP001150904">
    <property type="component" value="Unassembled WGS sequence"/>
</dbReference>
<dbReference type="AlphaFoldDB" id="A0A9W9TC54"/>
<organism evidence="4 5">
    <name type="scientific">Penicillium cinerascens</name>
    <dbReference type="NCBI Taxonomy" id="70096"/>
    <lineage>
        <taxon>Eukaryota</taxon>
        <taxon>Fungi</taxon>
        <taxon>Dikarya</taxon>
        <taxon>Ascomycota</taxon>
        <taxon>Pezizomycotina</taxon>
        <taxon>Eurotiomycetes</taxon>
        <taxon>Eurotiomycetidae</taxon>
        <taxon>Eurotiales</taxon>
        <taxon>Aspergillaceae</taxon>
        <taxon>Penicillium</taxon>
    </lineage>
</organism>
<dbReference type="Gene3D" id="3.40.50.720">
    <property type="entry name" value="NAD(P)-binding Rossmann-like Domain"/>
    <property type="match status" value="1"/>
</dbReference>
<keyword evidence="3" id="KW-0560">Oxidoreductase</keyword>
<dbReference type="GO" id="GO:0016491">
    <property type="term" value="F:oxidoreductase activity"/>
    <property type="evidence" value="ECO:0007669"/>
    <property type="project" value="UniProtKB-KW"/>
</dbReference>
<evidence type="ECO:0000256" key="2">
    <source>
        <dbReference type="ARBA" id="ARBA00022857"/>
    </source>
</evidence>
<dbReference type="EMBL" id="JAPQKR010000005">
    <property type="protein sequence ID" value="KAJ5216245.1"/>
    <property type="molecule type" value="Genomic_DNA"/>
</dbReference>
<protein>
    <submittedName>
        <fullName evidence="4">Oxidoreductase</fullName>
    </submittedName>
</protein>
<dbReference type="PRINTS" id="PR00081">
    <property type="entry name" value="GDHRDH"/>
</dbReference>
<dbReference type="OrthoDB" id="37659at2759"/>
<proteinExistence type="inferred from homology"/>